<dbReference type="OrthoDB" id="1303476at2759"/>
<dbReference type="PANTHER" id="PTHR13140">
    <property type="entry name" value="MYOSIN"/>
    <property type="match status" value="1"/>
</dbReference>
<evidence type="ECO:0000313" key="10">
    <source>
        <dbReference type="EMBL" id="PSS15492.1"/>
    </source>
</evidence>
<name>A0A2R6QUS7_ACTCC</name>
<dbReference type="Gene3D" id="1.10.10.820">
    <property type="match status" value="1"/>
</dbReference>
<evidence type="ECO:0000313" key="11">
    <source>
        <dbReference type="Proteomes" id="UP000241394"/>
    </source>
</evidence>
<dbReference type="Proteomes" id="UP000241394">
    <property type="component" value="Chromosome LG12"/>
</dbReference>
<dbReference type="STRING" id="1590841.A0A2R6QUS7"/>
<dbReference type="GO" id="GO:0016020">
    <property type="term" value="C:membrane"/>
    <property type="evidence" value="ECO:0007669"/>
    <property type="project" value="TreeGrafter"/>
</dbReference>
<dbReference type="AlphaFoldDB" id="A0A2R6QUS7"/>
<feature type="domain" description="Myosin motor" evidence="9">
    <location>
        <begin position="1"/>
        <end position="338"/>
    </location>
</feature>
<keyword evidence="8" id="KW-1133">Transmembrane helix</keyword>
<keyword evidence="5 6" id="KW-0009">Actin-binding</keyword>
<evidence type="ECO:0000259" key="9">
    <source>
        <dbReference type="PROSITE" id="PS51456"/>
    </source>
</evidence>
<reference evidence="10 11" key="1">
    <citation type="submission" date="2017-07" db="EMBL/GenBank/DDBJ databases">
        <title>An improved, manually edited Actinidia chinensis var. chinensis (kiwifruit) genome highlights the challenges associated with draft genomes and gene prediction in plants.</title>
        <authorList>
            <person name="Pilkington S."/>
            <person name="Crowhurst R."/>
            <person name="Hilario E."/>
            <person name="Nardozza S."/>
            <person name="Fraser L."/>
            <person name="Peng Y."/>
            <person name="Gunaseelan K."/>
            <person name="Simpson R."/>
            <person name="Tahir J."/>
            <person name="Deroles S."/>
            <person name="Templeton K."/>
            <person name="Luo Z."/>
            <person name="Davy M."/>
            <person name="Cheng C."/>
            <person name="Mcneilage M."/>
            <person name="Scaglione D."/>
            <person name="Liu Y."/>
            <person name="Zhang Q."/>
            <person name="Datson P."/>
            <person name="De Silva N."/>
            <person name="Gardiner S."/>
            <person name="Bassett H."/>
            <person name="Chagne D."/>
            <person name="Mccallum J."/>
            <person name="Dzierzon H."/>
            <person name="Deng C."/>
            <person name="Wang Y.-Y."/>
            <person name="Barron N."/>
            <person name="Manako K."/>
            <person name="Bowen J."/>
            <person name="Foster T."/>
            <person name="Erridge Z."/>
            <person name="Tiffin H."/>
            <person name="Waite C."/>
            <person name="Davies K."/>
            <person name="Grierson E."/>
            <person name="Laing W."/>
            <person name="Kirk R."/>
            <person name="Chen X."/>
            <person name="Wood M."/>
            <person name="Montefiori M."/>
            <person name="Brummell D."/>
            <person name="Schwinn K."/>
            <person name="Catanach A."/>
            <person name="Fullerton C."/>
            <person name="Li D."/>
            <person name="Meiyalaghan S."/>
            <person name="Nieuwenhuizen N."/>
            <person name="Read N."/>
            <person name="Prakash R."/>
            <person name="Hunter D."/>
            <person name="Zhang H."/>
            <person name="Mckenzie M."/>
            <person name="Knabel M."/>
            <person name="Harris A."/>
            <person name="Allan A."/>
            <person name="Chen A."/>
            <person name="Janssen B."/>
            <person name="Plunkett B."/>
            <person name="Dwamena C."/>
            <person name="Voogd C."/>
            <person name="Leif D."/>
            <person name="Lafferty D."/>
            <person name="Souleyre E."/>
            <person name="Varkonyi-Gasic E."/>
            <person name="Gambi F."/>
            <person name="Hanley J."/>
            <person name="Yao J.-L."/>
            <person name="Cheung J."/>
            <person name="David K."/>
            <person name="Warren B."/>
            <person name="Marsh K."/>
            <person name="Snowden K."/>
            <person name="Lin-Wang K."/>
            <person name="Brian L."/>
            <person name="Martinez-Sanchez M."/>
            <person name="Wang M."/>
            <person name="Ileperuma N."/>
            <person name="Macnee N."/>
            <person name="Campin R."/>
            <person name="Mcatee P."/>
            <person name="Drummond R."/>
            <person name="Espley R."/>
            <person name="Ireland H."/>
            <person name="Wu R."/>
            <person name="Atkinson R."/>
            <person name="Karunairetnam S."/>
            <person name="Bulley S."/>
            <person name="Chunkath S."/>
            <person name="Hanley Z."/>
            <person name="Storey R."/>
            <person name="Thrimawithana A."/>
            <person name="Thomson S."/>
            <person name="David C."/>
            <person name="Testolin R."/>
        </authorList>
    </citation>
    <scope>NUCLEOTIDE SEQUENCE [LARGE SCALE GENOMIC DNA]</scope>
    <source>
        <strain evidence="11">cv. Red5</strain>
        <tissue evidence="10">Young leaf</tissue>
    </source>
</reference>
<keyword evidence="3 6" id="KW-0518">Myosin</keyword>
<dbReference type="GO" id="GO:0030048">
    <property type="term" value="P:actin filament-based movement"/>
    <property type="evidence" value="ECO:0007669"/>
    <property type="project" value="UniProtKB-ARBA"/>
</dbReference>
<dbReference type="InParanoid" id="A0A2R6QUS7"/>
<dbReference type="PROSITE" id="PS51456">
    <property type="entry name" value="MYOSIN_MOTOR"/>
    <property type="match status" value="1"/>
</dbReference>
<proteinExistence type="inferred from homology"/>
<dbReference type="GO" id="GO:0000146">
    <property type="term" value="F:microfilament motor activity"/>
    <property type="evidence" value="ECO:0007669"/>
    <property type="project" value="TreeGrafter"/>
</dbReference>
<feature type="transmembrane region" description="Helical" evidence="8">
    <location>
        <begin position="436"/>
        <end position="456"/>
    </location>
</feature>
<dbReference type="Pfam" id="PF00063">
    <property type="entry name" value="Myosin_head"/>
    <property type="match status" value="1"/>
</dbReference>
<sequence>ILSWDIEARPNCHAVLGAADSRPDLQLSFGVTAAVWSLMHQRQARFCLQSPLHCFGKFVEIQFDKSGRVSGAANRTYLLERSRVCQISDPERNYHCFYLLCSAPPEARQKYKLENPKSFHYLNQSNCYELDGVNDAHEYLETRGTMDIFGISEEEQEAIFMVVAAILHLGNIEFANGKEIDSSVIKDEKARFHLNVAAELLMCDAKSLEDALIQHVMVTPEEIIMRIVDPVTALGSRDAFAKTIYSRLFDWIVENINISIGQDQNPTSKLIIGVLDIYGFEIFKQNRACLIRSCNIWLQHVFKMEQEGYTKEETNWSYVEFVNNQDKPGGIIALLDEAWLEEKLSNSESENQVLRQQALTMSPTGEALSSRPKTTIVQRTPQNGNVPNGETKIASDMTVALSNPRGGESEEKPQKSLNEKQQENQDLIIKCITQDLGFLGASWFLLVSYTNAFFFGGHLK</sequence>
<dbReference type="Gramene" id="PSS15492">
    <property type="protein sequence ID" value="PSS15492"/>
    <property type="gene ID" value="CEY00_Acc12983"/>
</dbReference>
<dbReference type="EMBL" id="NKQK01000012">
    <property type="protein sequence ID" value="PSS15492.1"/>
    <property type="molecule type" value="Genomic_DNA"/>
</dbReference>
<comment type="caution">
    <text evidence="10">The sequence shown here is derived from an EMBL/GenBank/DDBJ whole genome shotgun (WGS) entry which is preliminary data.</text>
</comment>
<evidence type="ECO:0000256" key="1">
    <source>
        <dbReference type="ARBA" id="ARBA00022741"/>
    </source>
</evidence>
<dbReference type="InterPro" id="IPR027417">
    <property type="entry name" value="P-loop_NTPase"/>
</dbReference>
<reference evidence="11" key="2">
    <citation type="journal article" date="2018" name="BMC Genomics">
        <title>A manually annotated Actinidia chinensis var. chinensis (kiwifruit) genome highlights the challenges associated with draft genomes and gene prediction in plants.</title>
        <authorList>
            <person name="Pilkington S.M."/>
            <person name="Crowhurst R."/>
            <person name="Hilario E."/>
            <person name="Nardozza S."/>
            <person name="Fraser L."/>
            <person name="Peng Y."/>
            <person name="Gunaseelan K."/>
            <person name="Simpson R."/>
            <person name="Tahir J."/>
            <person name="Deroles S.C."/>
            <person name="Templeton K."/>
            <person name="Luo Z."/>
            <person name="Davy M."/>
            <person name="Cheng C."/>
            <person name="McNeilage M."/>
            <person name="Scaglione D."/>
            <person name="Liu Y."/>
            <person name="Zhang Q."/>
            <person name="Datson P."/>
            <person name="De Silva N."/>
            <person name="Gardiner S.E."/>
            <person name="Bassett H."/>
            <person name="Chagne D."/>
            <person name="McCallum J."/>
            <person name="Dzierzon H."/>
            <person name="Deng C."/>
            <person name="Wang Y.Y."/>
            <person name="Barron L."/>
            <person name="Manako K."/>
            <person name="Bowen J."/>
            <person name="Foster T.M."/>
            <person name="Erridge Z.A."/>
            <person name="Tiffin H."/>
            <person name="Waite C.N."/>
            <person name="Davies K.M."/>
            <person name="Grierson E.P."/>
            <person name="Laing W.A."/>
            <person name="Kirk R."/>
            <person name="Chen X."/>
            <person name="Wood M."/>
            <person name="Montefiori M."/>
            <person name="Brummell D.A."/>
            <person name="Schwinn K.E."/>
            <person name="Catanach A."/>
            <person name="Fullerton C."/>
            <person name="Li D."/>
            <person name="Meiyalaghan S."/>
            <person name="Nieuwenhuizen N."/>
            <person name="Read N."/>
            <person name="Prakash R."/>
            <person name="Hunter D."/>
            <person name="Zhang H."/>
            <person name="McKenzie M."/>
            <person name="Knabel M."/>
            <person name="Harris A."/>
            <person name="Allan A.C."/>
            <person name="Gleave A."/>
            <person name="Chen A."/>
            <person name="Janssen B.J."/>
            <person name="Plunkett B."/>
            <person name="Ampomah-Dwamena C."/>
            <person name="Voogd C."/>
            <person name="Leif D."/>
            <person name="Lafferty D."/>
            <person name="Souleyre E.J.F."/>
            <person name="Varkonyi-Gasic E."/>
            <person name="Gambi F."/>
            <person name="Hanley J."/>
            <person name="Yao J.L."/>
            <person name="Cheung J."/>
            <person name="David K.M."/>
            <person name="Warren B."/>
            <person name="Marsh K."/>
            <person name="Snowden K.C."/>
            <person name="Lin-Wang K."/>
            <person name="Brian L."/>
            <person name="Martinez-Sanchez M."/>
            <person name="Wang M."/>
            <person name="Ileperuma N."/>
            <person name="Macnee N."/>
            <person name="Campin R."/>
            <person name="McAtee P."/>
            <person name="Drummond R.S.M."/>
            <person name="Espley R.V."/>
            <person name="Ireland H.S."/>
            <person name="Wu R."/>
            <person name="Atkinson R.G."/>
            <person name="Karunairetnam S."/>
            <person name="Bulley S."/>
            <person name="Chunkath S."/>
            <person name="Hanley Z."/>
            <person name="Storey R."/>
            <person name="Thrimawithana A.H."/>
            <person name="Thomson S."/>
            <person name="David C."/>
            <person name="Testolin R."/>
            <person name="Huang H."/>
            <person name="Hellens R.P."/>
            <person name="Schaffer R.J."/>
        </authorList>
    </citation>
    <scope>NUCLEOTIDE SEQUENCE [LARGE SCALE GENOMIC DNA]</scope>
    <source>
        <strain evidence="11">cv. Red5</strain>
    </source>
</reference>
<feature type="compositionally biased region" description="Basic and acidic residues" evidence="7">
    <location>
        <begin position="407"/>
        <end position="420"/>
    </location>
</feature>
<evidence type="ECO:0000256" key="8">
    <source>
        <dbReference type="SAM" id="Phobius"/>
    </source>
</evidence>
<gene>
    <name evidence="10" type="ORF">CEY00_Acc12983</name>
</gene>
<dbReference type="InterPro" id="IPR001609">
    <property type="entry name" value="Myosin_head_motor_dom-like"/>
</dbReference>
<dbReference type="Gene3D" id="1.20.58.530">
    <property type="match status" value="1"/>
</dbReference>
<keyword evidence="11" id="KW-1185">Reference proteome</keyword>
<dbReference type="GO" id="GO:0007015">
    <property type="term" value="P:actin filament organization"/>
    <property type="evidence" value="ECO:0007669"/>
    <property type="project" value="TreeGrafter"/>
</dbReference>
<comment type="caution">
    <text evidence="6">Lacks conserved residue(s) required for the propagation of feature annotation.</text>
</comment>
<evidence type="ECO:0000256" key="2">
    <source>
        <dbReference type="ARBA" id="ARBA00022840"/>
    </source>
</evidence>
<evidence type="ECO:0000256" key="5">
    <source>
        <dbReference type="ARBA" id="ARBA00023203"/>
    </source>
</evidence>
<evidence type="ECO:0000256" key="4">
    <source>
        <dbReference type="ARBA" id="ARBA00023175"/>
    </source>
</evidence>
<dbReference type="GO" id="GO:0005524">
    <property type="term" value="F:ATP binding"/>
    <property type="evidence" value="ECO:0007669"/>
    <property type="project" value="UniProtKB-KW"/>
</dbReference>
<evidence type="ECO:0000256" key="3">
    <source>
        <dbReference type="ARBA" id="ARBA00023123"/>
    </source>
</evidence>
<comment type="similarity">
    <text evidence="6">Belongs to the TRAFAC class myosin-kinesin ATPase superfamily. Myosin family.</text>
</comment>
<keyword evidence="8" id="KW-0472">Membrane</keyword>
<dbReference type="GO" id="GO:0016459">
    <property type="term" value="C:myosin complex"/>
    <property type="evidence" value="ECO:0007669"/>
    <property type="project" value="UniProtKB-KW"/>
</dbReference>
<dbReference type="Gene3D" id="1.20.120.720">
    <property type="entry name" value="Myosin VI head, motor domain, U50 subdomain"/>
    <property type="match status" value="1"/>
</dbReference>
<dbReference type="GO" id="GO:0005737">
    <property type="term" value="C:cytoplasm"/>
    <property type="evidence" value="ECO:0007669"/>
    <property type="project" value="TreeGrafter"/>
</dbReference>
<dbReference type="FunFam" id="1.10.10.820:FF:000001">
    <property type="entry name" value="Myosin heavy chain"/>
    <property type="match status" value="1"/>
</dbReference>
<keyword evidence="1" id="KW-0547">Nucleotide-binding</keyword>
<feature type="region of interest" description="Disordered" evidence="7">
    <location>
        <begin position="401"/>
        <end position="420"/>
    </location>
</feature>
<evidence type="ECO:0000256" key="7">
    <source>
        <dbReference type="SAM" id="MobiDB-lite"/>
    </source>
</evidence>
<dbReference type="SMART" id="SM00242">
    <property type="entry name" value="MYSc"/>
    <property type="match status" value="1"/>
</dbReference>
<dbReference type="SUPFAM" id="SSF52540">
    <property type="entry name" value="P-loop containing nucleoside triphosphate hydrolases"/>
    <property type="match status" value="1"/>
</dbReference>
<dbReference type="FunFam" id="1.20.120.720:FF:000011">
    <property type="entry name" value="Myosin 2"/>
    <property type="match status" value="1"/>
</dbReference>
<keyword evidence="4" id="KW-0505">Motor protein</keyword>
<evidence type="ECO:0000256" key="6">
    <source>
        <dbReference type="PROSITE-ProRule" id="PRU00782"/>
    </source>
</evidence>
<accession>A0A2R6QUS7</accession>
<keyword evidence="2" id="KW-0067">ATP-binding</keyword>
<feature type="non-terminal residue" evidence="10">
    <location>
        <position position="1"/>
    </location>
</feature>
<keyword evidence="8" id="KW-0812">Transmembrane</keyword>
<organism evidence="10 11">
    <name type="scientific">Actinidia chinensis var. chinensis</name>
    <name type="common">Chinese soft-hair kiwi</name>
    <dbReference type="NCBI Taxonomy" id="1590841"/>
    <lineage>
        <taxon>Eukaryota</taxon>
        <taxon>Viridiplantae</taxon>
        <taxon>Streptophyta</taxon>
        <taxon>Embryophyta</taxon>
        <taxon>Tracheophyta</taxon>
        <taxon>Spermatophyta</taxon>
        <taxon>Magnoliopsida</taxon>
        <taxon>eudicotyledons</taxon>
        <taxon>Gunneridae</taxon>
        <taxon>Pentapetalae</taxon>
        <taxon>asterids</taxon>
        <taxon>Ericales</taxon>
        <taxon>Actinidiaceae</taxon>
        <taxon>Actinidia</taxon>
    </lineage>
</organism>
<dbReference type="GO" id="GO:0051015">
    <property type="term" value="F:actin filament binding"/>
    <property type="evidence" value="ECO:0007669"/>
    <property type="project" value="TreeGrafter"/>
</dbReference>
<dbReference type="PANTHER" id="PTHR13140:SF772">
    <property type="entry name" value="MYOSIN-17"/>
    <property type="match status" value="1"/>
</dbReference>
<protein>
    <submittedName>
        <fullName evidence="10">Myosin-17 like</fullName>
    </submittedName>
</protein>